<dbReference type="PROSITE" id="PS50213">
    <property type="entry name" value="FAS1"/>
    <property type="match status" value="1"/>
</dbReference>
<accession>A0A8T0I5S1</accession>
<dbReference type="InterPro" id="IPR036378">
    <property type="entry name" value="FAS1_dom_sf"/>
</dbReference>
<organism evidence="3 4">
    <name type="scientific">Ceratodon purpureus</name>
    <name type="common">Fire moss</name>
    <name type="synonym">Dicranum purpureum</name>
    <dbReference type="NCBI Taxonomy" id="3225"/>
    <lineage>
        <taxon>Eukaryota</taxon>
        <taxon>Viridiplantae</taxon>
        <taxon>Streptophyta</taxon>
        <taxon>Embryophyta</taxon>
        <taxon>Bryophyta</taxon>
        <taxon>Bryophytina</taxon>
        <taxon>Bryopsida</taxon>
        <taxon>Dicranidae</taxon>
        <taxon>Pseudoditrichales</taxon>
        <taxon>Ditrichaceae</taxon>
        <taxon>Ceratodon</taxon>
    </lineage>
</organism>
<dbReference type="Pfam" id="PF02469">
    <property type="entry name" value="Fasciclin"/>
    <property type="match status" value="1"/>
</dbReference>
<gene>
    <name evidence="3" type="ORF">KC19_4G016800</name>
</gene>
<dbReference type="SUPFAM" id="SSF82153">
    <property type="entry name" value="FAS1 domain"/>
    <property type="match status" value="1"/>
</dbReference>
<dbReference type="Proteomes" id="UP000822688">
    <property type="component" value="Chromosome 4"/>
</dbReference>
<dbReference type="FunFam" id="2.30.180.10:FF:000046">
    <property type="entry name" value="Fasciclin-like arabinogalactan family protein"/>
    <property type="match status" value="1"/>
</dbReference>
<reference evidence="3" key="1">
    <citation type="submission" date="2020-06" db="EMBL/GenBank/DDBJ databases">
        <title>WGS assembly of Ceratodon purpureus strain R40.</title>
        <authorList>
            <person name="Carey S.B."/>
            <person name="Jenkins J."/>
            <person name="Shu S."/>
            <person name="Lovell J.T."/>
            <person name="Sreedasyam A."/>
            <person name="Maumus F."/>
            <person name="Tiley G.P."/>
            <person name="Fernandez-Pozo N."/>
            <person name="Barry K."/>
            <person name="Chen C."/>
            <person name="Wang M."/>
            <person name="Lipzen A."/>
            <person name="Daum C."/>
            <person name="Saski C.A."/>
            <person name="Payton A.C."/>
            <person name="Mcbreen J.C."/>
            <person name="Conrad R.E."/>
            <person name="Kollar L.M."/>
            <person name="Olsson S."/>
            <person name="Huttunen S."/>
            <person name="Landis J.B."/>
            <person name="Wickett N.J."/>
            <person name="Johnson M.G."/>
            <person name="Rensing S.A."/>
            <person name="Grimwood J."/>
            <person name="Schmutz J."/>
            <person name="Mcdaniel S.F."/>
        </authorList>
    </citation>
    <scope>NUCLEOTIDE SEQUENCE</scope>
    <source>
        <strain evidence="3">R40</strain>
    </source>
</reference>
<evidence type="ECO:0000313" key="3">
    <source>
        <dbReference type="EMBL" id="KAG0578359.1"/>
    </source>
</evidence>
<keyword evidence="4" id="KW-1185">Reference proteome</keyword>
<dbReference type="InterPro" id="IPR052806">
    <property type="entry name" value="Fasciclin-like_AGP"/>
</dbReference>
<dbReference type="AlphaFoldDB" id="A0A8T0I5S1"/>
<protein>
    <recommendedName>
        <fullName evidence="2">FAS1 domain-containing protein</fullName>
    </recommendedName>
</protein>
<feature type="compositionally biased region" description="Low complexity" evidence="1">
    <location>
        <begin position="232"/>
        <end position="243"/>
    </location>
</feature>
<evidence type="ECO:0000313" key="4">
    <source>
        <dbReference type="Proteomes" id="UP000822688"/>
    </source>
</evidence>
<feature type="domain" description="FAS1" evidence="2">
    <location>
        <begin position="86"/>
        <end position="217"/>
    </location>
</feature>
<evidence type="ECO:0000259" key="2">
    <source>
        <dbReference type="PROSITE" id="PS50213"/>
    </source>
</evidence>
<proteinExistence type="predicted"/>
<dbReference type="SMART" id="SM00554">
    <property type="entry name" value="FAS1"/>
    <property type="match status" value="1"/>
</dbReference>
<dbReference type="InterPro" id="IPR000782">
    <property type="entry name" value="FAS1_domain"/>
</dbReference>
<name>A0A8T0I5S1_CERPU</name>
<comment type="caution">
    <text evidence="3">The sequence shown here is derived from an EMBL/GenBank/DDBJ whole genome shotgun (WGS) entry which is preliminary data.</text>
</comment>
<dbReference type="PANTHER" id="PTHR33985:SF29">
    <property type="entry name" value="FAS1 DOMAIN-CONTAINING PROTEIN"/>
    <property type="match status" value="1"/>
</dbReference>
<dbReference type="Gene3D" id="2.30.180.10">
    <property type="entry name" value="FAS1 domain"/>
    <property type="match status" value="1"/>
</dbReference>
<sequence length="287" mass="29240">MRAPEQHPQAQKLLQERTLQYTMAASPISLRGHAAPWAALCCALLFSAAVLAEAAPTLAAAIIAPAPAPLLGVPAPAPAPKVLTLHEKVVAALRAAGHYGAISGLLDSLGDSTIIKPGITLFAPDDGAFDGLNMNSSLLLTTTLDYHVSTTVYTYQQLSTLPLNSTIQTAAPNVEIIVTSTGTNGFRLDDVAISDPDLYSDGQVAVQGVSSVFNTAKYNKGVVPPEAAPAPLAGEAPGAAPPGYITTPTGPKPAGSNSTKSDAARVVTTILGTMILASSVSVAVSLL</sequence>
<dbReference type="PANTHER" id="PTHR33985">
    <property type="entry name" value="OS02G0491300 PROTEIN-RELATED"/>
    <property type="match status" value="1"/>
</dbReference>
<dbReference type="EMBL" id="CM026424">
    <property type="protein sequence ID" value="KAG0578359.1"/>
    <property type="molecule type" value="Genomic_DNA"/>
</dbReference>
<evidence type="ECO:0000256" key="1">
    <source>
        <dbReference type="SAM" id="MobiDB-lite"/>
    </source>
</evidence>
<feature type="region of interest" description="Disordered" evidence="1">
    <location>
        <begin position="232"/>
        <end position="260"/>
    </location>
</feature>